<dbReference type="GO" id="GO:0005576">
    <property type="term" value="C:extracellular region"/>
    <property type="evidence" value="ECO:0007669"/>
    <property type="project" value="UniProtKB-SubCell"/>
</dbReference>
<feature type="domain" description="Pectate lyase" evidence="10">
    <location>
        <begin position="101"/>
        <end position="318"/>
    </location>
</feature>
<dbReference type="Pfam" id="PF00544">
    <property type="entry name" value="Pectate_lyase_4"/>
    <property type="match status" value="1"/>
</dbReference>
<dbReference type="GO" id="GO:0000272">
    <property type="term" value="P:polysaccharide catabolic process"/>
    <property type="evidence" value="ECO:0007669"/>
    <property type="project" value="UniProtKB-KW"/>
</dbReference>
<dbReference type="Gene3D" id="2.160.20.10">
    <property type="entry name" value="Single-stranded right-handed beta-helix, Pectin lyase-like"/>
    <property type="match status" value="1"/>
</dbReference>
<keyword evidence="5 8" id="KW-0456">Lyase</keyword>
<evidence type="ECO:0000256" key="6">
    <source>
        <dbReference type="ARBA" id="ARBA00036818"/>
    </source>
</evidence>
<dbReference type="InterPro" id="IPR002022">
    <property type="entry name" value="Pec_lyase"/>
</dbReference>
<evidence type="ECO:0000256" key="9">
    <source>
        <dbReference type="SAM" id="SignalP"/>
    </source>
</evidence>
<dbReference type="GO" id="GO:0047490">
    <property type="term" value="F:pectin lyase activity"/>
    <property type="evidence" value="ECO:0007669"/>
    <property type="project" value="UniProtKB-EC"/>
</dbReference>
<name>A0A8A3PA12_9HELO</name>
<keyword evidence="4 9" id="KW-0732">Signal</keyword>
<accession>A0A8A3PA12</accession>
<feature type="chain" id="PRO_5032285510" description="pectin lyase" evidence="9">
    <location>
        <begin position="20"/>
        <end position="399"/>
    </location>
</feature>
<dbReference type="InterPro" id="IPR011050">
    <property type="entry name" value="Pectin_lyase_fold/virulence"/>
</dbReference>
<evidence type="ECO:0000256" key="2">
    <source>
        <dbReference type="ARBA" id="ARBA00010980"/>
    </source>
</evidence>
<dbReference type="InterPro" id="IPR012334">
    <property type="entry name" value="Pectin_lyas_fold"/>
</dbReference>
<comment type="catalytic activity">
    <reaction evidence="6">
        <text>Eliminative cleavage of (1-&gt;4)-alpha-D-galacturonan methyl ester to give oligosaccharides with 4-deoxy-6-O-methyl-alpha-D-galact-4-enuronosyl groups at their non-reducing ends.</text>
        <dbReference type="EC" id="4.2.2.10"/>
    </reaction>
</comment>
<protein>
    <recommendedName>
        <fullName evidence="7">pectin lyase</fullName>
        <ecNumber evidence="7">4.2.2.10</ecNumber>
    </recommendedName>
</protein>
<organism evidence="11 12">
    <name type="scientific">Monilinia vaccinii-corymbosi</name>
    <dbReference type="NCBI Taxonomy" id="61207"/>
    <lineage>
        <taxon>Eukaryota</taxon>
        <taxon>Fungi</taxon>
        <taxon>Dikarya</taxon>
        <taxon>Ascomycota</taxon>
        <taxon>Pezizomycotina</taxon>
        <taxon>Leotiomycetes</taxon>
        <taxon>Helotiales</taxon>
        <taxon>Sclerotiniaceae</taxon>
        <taxon>Monilinia</taxon>
    </lineage>
</organism>
<reference evidence="11" key="1">
    <citation type="submission" date="2020-10" db="EMBL/GenBank/DDBJ databases">
        <title>Genome Sequence of Monilinia vaccinii-corymbosi Sheds Light on Mummy Berry Disease Infection of Blueberry and Mating Type.</title>
        <authorList>
            <person name="Yow A.G."/>
            <person name="Zhang Y."/>
            <person name="Bansal K."/>
            <person name="Eacker S.M."/>
            <person name="Sullivan S."/>
            <person name="Liachko I."/>
            <person name="Cubeta M.A."/>
            <person name="Rollins J.A."/>
            <person name="Ashrafi H."/>
        </authorList>
    </citation>
    <scope>NUCLEOTIDE SEQUENCE</scope>
    <source>
        <strain evidence="11">RL-1</strain>
    </source>
</reference>
<evidence type="ECO:0000259" key="10">
    <source>
        <dbReference type="SMART" id="SM00656"/>
    </source>
</evidence>
<evidence type="ECO:0000256" key="3">
    <source>
        <dbReference type="ARBA" id="ARBA00022525"/>
    </source>
</evidence>
<evidence type="ECO:0000256" key="4">
    <source>
        <dbReference type="ARBA" id="ARBA00022729"/>
    </source>
</evidence>
<dbReference type="PANTHER" id="PTHR31683:SF16">
    <property type="entry name" value="PECTIN LYASE A-RELATED"/>
    <property type="match status" value="1"/>
</dbReference>
<evidence type="ECO:0000313" key="12">
    <source>
        <dbReference type="Proteomes" id="UP000672032"/>
    </source>
</evidence>
<keyword evidence="8" id="KW-0624">Polysaccharide degradation</keyword>
<evidence type="ECO:0000256" key="7">
    <source>
        <dbReference type="ARBA" id="ARBA00039082"/>
    </source>
</evidence>
<evidence type="ECO:0000256" key="1">
    <source>
        <dbReference type="ARBA" id="ARBA00004613"/>
    </source>
</evidence>
<feature type="signal peptide" evidence="9">
    <location>
        <begin position="1"/>
        <end position="19"/>
    </location>
</feature>
<evidence type="ECO:0000256" key="5">
    <source>
        <dbReference type="ARBA" id="ARBA00023239"/>
    </source>
</evidence>
<dbReference type="AlphaFoldDB" id="A0A8A3PA12"/>
<keyword evidence="12" id="KW-1185">Reference proteome</keyword>
<comment type="similarity">
    <text evidence="2 8">Belongs to the polysaccharide lyase 1 family.</text>
</comment>
<proteinExistence type="inferred from homology"/>
<dbReference type="InterPro" id="IPR045032">
    <property type="entry name" value="PEL"/>
</dbReference>
<dbReference type="SMART" id="SM00656">
    <property type="entry name" value="Amb_all"/>
    <property type="match status" value="1"/>
</dbReference>
<keyword evidence="3 8" id="KW-0964">Secreted</keyword>
<comment type="subcellular location">
    <subcellularLocation>
        <location evidence="1 8">Secreted</location>
    </subcellularLocation>
</comment>
<dbReference type="EC" id="4.2.2.10" evidence="7"/>
<sequence>MVSIKTLVIFFFSAVAVDAAGVVGKAEGFAASATGGGSARPAIPANIKQLVTWLSDNVPRTIVLDKTWDFTGSMGKKTEKGCMPLASKCGSNSGSHATQLGINYNGWCTSGNANTAVAQPTITYDVVGLIHNAIKLGSNKSIVGVGTAGKIKGRGFFIQGAKNIIIQNVEFVELNPQYVWGGDAINVDGTDLLWIDHVKTSRIGRQHISMGPSASGRVTISNCEFDGITPWSVECNNEHYWTLYFTGSHDQITFKGNYIHNASGRGPKVGGLKSSVLPKVFFHAVNNYWSNIRGNAFQIGKGGSVLAEGNHFEYTTRPVQFDADATSHALWSSSSGAAGCQSILGRACSANMLVASGGFTGTNTGVLTTAKTMHLCHALPATNIKAMVLKDAGIGKLRA</sequence>
<evidence type="ECO:0000256" key="8">
    <source>
        <dbReference type="RuleBase" id="RU361173"/>
    </source>
</evidence>
<gene>
    <name evidence="11" type="ORF">DSL72_001297</name>
</gene>
<evidence type="ECO:0000313" key="11">
    <source>
        <dbReference type="EMBL" id="QSZ31729.1"/>
    </source>
</evidence>
<dbReference type="OrthoDB" id="1637350at2759"/>
<dbReference type="Proteomes" id="UP000672032">
    <property type="component" value="Chromosome 2"/>
</dbReference>
<dbReference type="EMBL" id="CP063406">
    <property type="protein sequence ID" value="QSZ31729.1"/>
    <property type="molecule type" value="Genomic_DNA"/>
</dbReference>
<dbReference type="GO" id="GO:0030570">
    <property type="term" value="F:pectate lyase activity"/>
    <property type="evidence" value="ECO:0007669"/>
    <property type="project" value="InterPro"/>
</dbReference>
<dbReference type="SUPFAM" id="SSF51126">
    <property type="entry name" value="Pectin lyase-like"/>
    <property type="match status" value="1"/>
</dbReference>
<dbReference type="PANTHER" id="PTHR31683">
    <property type="entry name" value="PECTATE LYASE 18-RELATED"/>
    <property type="match status" value="1"/>
</dbReference>
<keyword evidence="8" id="KW-0119">Carbohydrate metabolism</keyword>